<evidence type="ECO:0000313" key="6">
    <source>
        <dbReference type="Proteomes" id="UP000251995"/>
    </source>
</evidence>
<dbReference type="InterPro" id="IPR011712">
    <property type="entry name" value="Sig_transdc_His_kin_sub3_dim/P"/>
</dbReference>
<accession>A0A344UVI7</accession>
<keyword evidence="3" id="KW-0902">Two-component regulatory system</keyword>
<dbReference type="GO" id="GO:0016020">
    <property type="term" value="C:membrane"/>
    <property type="evidence" value="ECO:0007669"/>
    <property type="project" value="InterPro"/>
</dbReference>
<dbReference type="PANTHER" id="PTHR24421:SF61">
    <property type="entry name" value="OXYGEN SENSOR HISTIDINE KINASE NREB"/>
    <property type="match status" value="1"/>
</dbReference>
<dbReference type="Proteomes" id="UP000251995">
    <property type="component" value="Chromosome"/>
</dbReference>
<organism evidence="5 6">
    <name type="scientific">Acidipropionibacterium virtanenii</name>
    <dbReference type="NCBI Taxonomy" id="2057246"/>
    <lineage>
        <taxon>Bacteria</taxon>
        <taxon>Bacillati</taxon>
        <taxon>Actinomycetota</taxon>
        <taxon>Actinomycetes</taxon>
        <taxon>Propionibacteriales</taxon>
        <taxon>Propionibacteriaceae</taxon>
        <taxon>Acidipropionibacterium</taxon>
    </lineage>
</organism>
<sequence length="366" mass="39246">MVVGAISALFVVTYLANPPRDGESVPGFILELAMCAAAGFTGSWLVQAGTLTMTLQASLLLFPDLDSSFAYLSALLPIASASTLGRWRAGVVFSSMFMVSSAVSETQGGPPPILTQVILSTCGWLSIVGLVWATAFGVHQLNAWLNRKYATALDDQRRTIARQLHDTAAQSLGRISLISESTGAAENLNPTIRDALHEIGILARTASEDLDAMLEALRHSNTSLDTAFEEAISLEEAFLSGAANLKHEGFTPLVLNALGQMTIPPAYHDCLVAGIREVSRNIAKHGAPGTCTLHLSIDERRDNVTFTATNRIAEHRRAPATGGHGLIGVKERATILHGTFTSERSSHDQEIWLTSLTLPLRGRTHD</sequence>
<dbReference type="KEGG" id="acij:JS278_02133"/>
<evidence type="ECO:0000256" key="1">
    <source>
        <dbReference type="ARBA" id="ARBA00022679"/>
    </source>
</evidence>
<dbReference type="InterPro" id="IPR050482">
    <property type="entry name" value="Sensor_HK_TwoCompSys"/>
</dbReference>
<protein>
    <recommendedName>
        <fullName evidence="4">Signal transduction histidine kinase subgroup 3 dimerisation and phosphoacceptor domain-containing protein</fullName>
    </recommendedName>
</protein>
<proteinExistence type="predicted"/>
<evidence type="ECO:0000256" key="2">
    <source>
        <dbReference type="ARBA" id="ARBA00022777"/>
    </source>
</evidence>
<keyword evidence="6" id="KW-1185">Reference proteome</keyword>
<evidence type="ECO:0000256" key="3">
    <source>
        <dbReference type="ARBA" id="ARBA00023012"/>
    </source>
</evidence>
<name>A0A344UVI7_9ACTN</name>
<gene>
    <name evidence="5" type="ORF">JS278_02133</name>
</gene>
<evidence type="ECO:0000313" key="5">
    <source>
        <dbReference type="EMBL" id="AXE39285.1"/>
    </source>
</evidence>
<dbReference type="EMBL" id="CP025198">
    <property type="protein sequence ID" value="AXE39285.1"/>
    <property type="molecule type" value="Genomic_DNA"/>
</dbReference>
<dbReference type="PANTHER" id="PTHR24421">
    <property type="entry name" value="NITRATE/NITRITE SENSOR PROTEIN NARX-RELATED"/>
    <property type="match status" value="1"/>
</dbReference>
<reference evidence="5 6" key="1">
    <citation type="submission" date="2017-12" db="EMBL/GenBank/DDBJ databases">
        <title>The whole genome sequence of the Acidipropionibacterium virtanenii sp. nov. type strain JS278.</title>
        <authorList>
            <person name="Laine P."/>
            <person name="Deptula P."/>
            <person name="Varmanen P."/>
            <person name="Auvinen P."/>
        </authorList>
    </citation>
    <scope>NUCLEOTIDE SEQUENCE [LARGE SCALE GENOMIC DNA]</scope>
    <source>
        <strain evidence="5 6">JS278</strain>
    </source>
</reference>
<dbReference type="Gene3D" id="1.20.5.1930">
    <property type="match status" value="1"/>
</dbReference>
<dbReference type="GO" id="GO:0000155">
    <property type="term" value="F:phosphorelay sensor kinase activity"/>
    <property type="evidence" value="ECO:0007669"/>
    <property type="project" value="InterPro"/>
</dbReference>
<dbReference type="Gene3D" id="3.30.565.10">
    <property type="entry name" value="Histidine kinase-like ATPase, C-terminal domain"/>
    <property type="match status" value="1"/>
</dbReference>
<dbReference type="Pfam" id="PF07730">
    <property type="entry name" value="HisKA_3"/>
    <property type="match status" value="1"/>
</dbReference>
<dbReference type="InterPro" id="IPR036890">
    <property type="entry name" value="HATPase_C_sf"/>
</dbReference>
<dbReference type="GO" id="GO:0046983">
    <property type="term" value="F:protein dimerization activity"/>
    <property type="evidence" value="ECO:0007669"/>
    <property type="project" value="InterPro"/>
</dbReference>
<dbReference type="AlphaFoldDB" id="A0A344UVI7"/>
<keyword evidence="2" id="KW-0418">Kinase</keyword>
<feature type="domain" description="Signal transduction histidine kinase subgroup 3 dimerisation and phosphoacceptor" evidence="4">
    <location>
        <begin position="157"/>
        <end position="220"/>
    </location>
</feature>
<keyword evidence="1" id="KW-0808">Transferase</keyword>
<evidence type="ECO:0000259" key="4">
    <source>
        <dbReference type="Pfam" id="PF07730"/>
    </source>
</evidence>